<dbReference type="PANTHER" id="PTHR23080">
    <property type="entry name" value="THAP DOMAIN PROTEIN"/>
    <property type="match status" value="1"/>
</dbReference>
<comment type="caution">
    <text evidence="1">The sequence shown here is derived from an EMBL/GenBank/DDBJ whole genome shotgun (WGS) entry which is preliminary data.</text>
</comment>
<sequence length="65" mass="7823">LFLTRVRLGLFERDLAHRFSVSVNKIKQHLPDSFKGRYENVRGILDCTELKRELPKDYQKHSEMY</sequence>
<name>A0ABN8T1K1_9CNID</name>
<dbReference type="Proteomes" id="UP001159427">
    <property type="component" value="Unassembled WGS sequence"/>
</dbReference>
<reference evidence="1 2" key="1">
    <citation type="submission" date="2022-05" db="EMBL/GenBank/DDBJ databases">
        <authorList>
            <consortium name="Genoscope - CEA"/>
            <person name="William W."/>
        </authorList>
    </citation>
    <scope>NUCLEOTIDE SEQUENCE [LARGE SCALE GENOMIC DNA]</scope>
</reference>
<feature type="non-terminal residue" evidence="1">
    <location>
        <position position="1"/>
    </location>
</feature>
<evidence type="ECO:0000313" key="1">
    <source>
        <dbReference type="EMBL" id="CAH3197208.1"/>
    </source>
</evidence>
<feature type="non-terminal residue" evidence="1">
    <location>
        <position position="65"/>
    </location>
</feature>
<organism evidence="1 2">
    <name type="scientific">Porites evermanni</name>
    <dbReference type="NCBI Taxonomy" id="104178"/>
    <lineage>
        <taxon>Eukaryota</taxon>
        <taxon>Metazoa</taxon>
        <taxon>Cnidaria</taxon>
        <taxon>Anthozoa</taxon>
        <taxon>Hexacorallia</taxon>
        <taxon>Scleractinia</taxon>
        <taxon>Fungiina</taxon>
        <taxon>Poritidae</taxon>
        <taxon>Porites</taxon>
    </lineage>
</organism>
<proteinExistence type="predicted"/>
<dbReference type="EMBL" id="CALNXI010005258">
    <property type="protein sequence ID" value="CAH3197208.1"/>
    <property type="molecule type" value="Genomic_DNA"/>
</dbReference>
<accession>A0ABN8T1K1</accession>
<keyword evidence="2" id="KW-1185">Reference proteome</keyword>
<gene>
    <name evidence="1" type="ORF">PEVE_00034578</name>
</gene>
<protein>
    <submittedName>
        <fullName evidence="1">Uncharacterized protein</fullName>
    </submittedName>
</protein>
<evidence type="ECO:0000313" key="2">
    <source>
        <dbReference type="Proteomes" id="UP001159427"/>
    </source>
</evidence>